<sequence length="85" mass="9781">EKYGKILINYNLEYRISLPFRFGVVTFFDCGCIDNKINLNKTEFLKADIGIGLRYFTPIGPLRADFGLPLNDSGYGLYLGFYHIF</sequence>
<dbReference type="InterPro" id="IPR000184">
    <property type="entry name" value="Bac_surfAg_D15"/>
</dbReference>
<evidence type="ECO:0000256" key="1">
    <source>
        <dbReference type="ARBA" id="ARBA00004370"/>
    </source>
</evidence>
<reference evidence="5" key="1">
    <citation type="submission" date="2017-01" db="EMBL/GenBank/DDBJ databases">
        <title>Novel pathways for hydrocarbon cycling and metabolic interdependencies in hydrothermal sediment communities.</title>
        <authorList>
            <person name="Dombrowski N."/>
            <person name="Seitz K."/>
            <person name="Teske A."/>
            <person name="Baker B."/>
        </authorList>
    </citation>
    <scope>NUCLEOTIDE SEQUENCE [LARGE SCALE GENOMIC DNA]</scope>
</reference>
<feature type="non-terminal residue" evidence="4">
    <location>
        <position position="1"/>
    </location>
</feature>
<dbReference type="Pfam" id="PF01103">
    <property type="entry name" value="Omp85"/>
    <property type="match status" value="1"/>
</dbReference>
<evidence type="ECO:0000259" key="3">
    <source>
        <dbReference type="Pfam" id="PF01103"/>
    </source>
</evidence>
<dbReference type="Gene3D" id="2.40.160.50">
    <property type="entry name" value="membrane protein fhac: a member of the omp85/tpsb transporter family"/>
    <property type="match status" value="1"/>
</dbReference>
<evidence type="ECO:0000313" key="5">
    <source>
        <dbReference type="Proteomes" id="UP000191663"/>
    </source>
</evidence>
<proteinExistence type="predicted"/>
<dbReference type="Proteomes" id="UP000191663">
    <property type="component" value="Unassembled WGS sequence"/>
</dbReference>
<keyword evidence="2" id="KW-0472">Membrane</keyword>
<name>A0A1V4QF29_UNCW3</name>
<organism evidence="4 5">
    <name type="scientific">candidate division WOR-3 bacterium 4484_100</name>
    <dbReference type="NCBI Taxonomy" id="1936077"/>
    <lineage>
        <taxon>Bacteria</taxon>
        <taxon>Bacteria division WOR-3</taxon>
    </lineage>
</organism>
<evidence type="ECO:0000256" key="2">
    <source>
        <dbReference type="ARBA" id="ARBA00023136"/>
    </source>
</evidence>
<dbReference type="EMBL" id="MUKB01000072">
    <property type="protein sequence ID" value="OPX17832.1"/>
    <property type="molecule type" value="Genomic_DNA"/>
</dbReference>
<feature type="domain" description="Bacterial surface antigen (D15)" evidence="3">
    <location>
        <begin position="4"/>
        <end position="76"/>
    </location>
</feature>
<gene>
    <name evidence="4" type="ORF">BXT86_04370</name>
</gene>
<protein>
    <recommendedName>
        <fullName evidence="3">Bacterial surface antigen (D15) domain-containing protein</fullName>
    </recommendedName>
</protein>
<evidence type="ECO:0000313" key="4">
    <source>
        <dbReference type="EMBL" id="OPX17832.1"/>
    </source>
</evidence>
<comment type="subcellular location">
    <subcellularLocation>
        <location evidence="1">Membrane</location>
    </subcellularLocation>
</comment>
<accession>A0A1V4QF29</accession>
<comment type="caution">
    <text evidence="4">The sequence shown here is derived from an EMBL/GenBank/DDBJ whole genome shotgun (WGS) entry which is preliminary data.</text>
</comment>
<dbReference type="GO" id="GO:0019867">
    <property type="term" value="C:outer membrane"/>
    <property type="evidence" value="ECO:0007669"/>
    <property type="project" value="InterPro"/>
</dbReference>
<dbReference type="AlphaFoldDB" id="A0A1V4QF29"/>